<dbReference type="NCBIfam" id="TIGR02002">
    <property type="entry name" value="PTS-II-BC-glcB"/>
    <property type="match status" value="1"/>
</dbReference>
<feature type="transmembrane region" description="Helical" evidence="12">
    <location>
        <begin position="278"/>
        <end position="296"/>
    </location>
</feature>
<dbReference type="InterPro" id="IPR011299">
    <property type="entry name" value="PTS_IIBC_glc"/>
</dbReference>
<dbReference type="PROSITE" id="PS51257">
    <property type="entry name" value="PROKAR_LIPOPROTEIN"/>
    <property type="match status" value="1"/>
</dbReference>
<dbReference type="InterPro" id="IPR036878">
    <property type="entry name" value="Glu_permease_IIB"/>
</dbReference>
<feature type="domain" description="PTS EIIC type-1" evidence="15">
    <location>
        <begin position="3"/>
        <end position="414"/>
    </location>
</feature>
<gene>
    <name evidence="16" type="ORF">TcarDRAFT_2512</name>
</gene>
<comment type="subcellular location">
    <subcellularLocation>
        <location evidence="1">Cell membrane</location>
        <topology evidence="1">Multi-pass membrane protein</topology>
    </subcellularLocation>
</comment>
<dbReference type="Pfam" id="PF00358">
    <property type="entry name" value="PTS_EIIA_1"/>
    <property type="match status" value="1"/>
</dbReference>
<keyword evidence="6" id="KW-0598">Phosphotransferase system</keyword>
<evidence type="ECO:0000259" key="14">
    <source>
        <dbReference type="PROSITE" id="PS51098"/>
    </source>
</evidence>
<keyword evidence="2" id="KW-0813">Transport</keyword>
<dbReference type="Gene3D" id="3.30.1360.60">
    <property type="entry name" value="Glucose permease domain IIB"/>
    <property type="match status" value="1"/>
</dbReference>
<dbReference type="InterPro" id="IPR001127">
    <property type="entry name" value="PTS_EIIA_1_perm"/>
</dbReference>
<proteinExistence type="predicted"/>
<evidence type="ECO:0000313" key="17">
    <source>
        <dbReference type="Proteomes" id="UP000005139"/>
    </source>
</evidence>
<dbReference type="PROSITE" id="PS01035">
    <property type="entry name" value="PTS_EIIB_TYPE_1_CYS"/>
    <property type="match status" value="1"/>
</dbReference>
<dbReference type="Proteomes" id="UP000005139">
    <property type="component" value="Unassembled WGS sequence"/>
</dbReference>
<feature type="transmembrane region" description="Helical" evidence="12">
    <location>
        <begin position="380"/>
        <end position="402"/>
    </location>
</feature>
<dbReference type="OrthoDB" id="9764327at2"/>
<accession>A1HLX0</accession>
<dbReference type="SUPFAM" id="SSF55604">
    <property type="entry name" value="Glucose permease domain IIB"/>
    <property type="match status" value="1"/>
</dbReference>
<evidence type="ECO:0000256" key="7">
    <source>
        <dbReference type="ARBA" id="ARBA00022692"/>
    </source>
</evidence>
<dbReference type="FunFam" id="3.30.1360.60:FF:000001">
    <property type="entry name" value="PTS system glucose-specific IIBC component PtsG"/>
    <property type="match status" value="1"/>
</dbReference>
<dbReference type="GO" id="GO:0005886">
    <property type="term" value="C:plasma membrane"/>
    <property type="evidence" value="ECO:0007669"/>
    <property type="project" value="UniProtKB-SubCell"/>
</dbReference>
<evidence type="ECO:0000256" key="3">
    <source>
        <dbReference type="ARBA" id="ARBA00022475"/>
    </source>
</evidence>
<dbReference type="InterPro" id="IPR018113">
    <property type="entry name" value="PTrfase_EIIB_Cys"/>
</dbReference>
<feature type="transmembrane region" description="Helical" evidence="12">
    <location>
        <begin position="170"/>
        <end position="190"/>
    </location>
</feature>
<dbReference type="SUPFAM" id="SSF51261">
    <property type="entry name" value="Duplicated hybrid motif"/>
    <property type="match status" value="1"/>
</dbReference>
<dbReference type="GO" id="GO:1904659">
    <property type="term" value="P:D-glucose transmembrane transport"/>
    <property type="evidence" value="ECO:0007669"/>
    <property type="project" value="InterPro"/>
</dbReference>
<evidence type="ECO:0000256" key="5">
    <source>
        <dbReference type="ARBA" id="ARBA00022679"/>
    </source>
</evidence>
<dbReference type="Pfam" id="PF00367">
    <property type="entry name" value="PTS_EIIB"/>
    <property type="match status" value="1"/>
</dbReference>
<comment type="caution">
    <text evidence="16">The sequence shown here is derived from an EMBL/GenBank/DDBJ whole genome shotgun (WGS) entry which is preliminary data.</text>
</comment>
<feature type="transmembrane region" description="Helical" evidence="12">
    <location>
        <begin position="357"/>
        <end position="374"/>
    </location>
</feature>
<dbReference type="GO" id="GO:0055056">
    <property type="term" value="F:D-glucose transmembrane transporter activity"/>
    <property type="evidence" value="ECO:0007669"/>
    <property type="project" value="InterPro"/>
</dbReference>
<feature type="transmembrane region" description="Helical" evidence="12">
    <location>
        <begin position="123"/>
        <end position="150"/>
    </location>
</feature>
<feature type="transmembrane region" description="Helical" evidence="12">
    <location>
        <begin position="326"/>
        <end position="350"/>
    </location>
</feature>
<feature type="domain" description="PTS EIIA type-1" evidence="13">
    <location>
        <begin position="549"/>
        <end position="653"/>
    </location>
</feature>
<reference evidence="16 17" key="1">
    <citation type="submission" date="2007-01" db="EMBL/GenBank/DDBJ databases">
        <title>Annotation of the draft genome assembly of Thermosinus carboxydivorans Nor1.</title>
        <authorList>
            <consortium name="US DOE Joint Genome Institute (JGI-ORNL)"/>
            <person name="Larimer F."/>
            <person name="Land M."/>
            <person name="Hauser L."/>
        </authorList>
    </citation>
    <scope>NUCLEOTIDE SEQUENCE [LARGE SCALE GENOMIC DNA]</scope>
    <source>
        <strain evidence="16 17">Nor1</strain>
    </source>
</reference>
<dbReference type="PROSITE" id="PS51098">
    <property type="entry name" value="PTS_EIIB_TYPE_1"/>
    <property type="match status" value="1"/>
</dbReference>
<dbReference type="InterPro" id="IPR013013">
    <property type="entry name" value="PTS_EIIC_1"/>
</dbReference>
<dbReference type="PROSITE" id="PS51093">
    <property type="entry name" value="PTS_EIIA_TYPE_1"/>
    <property type="match status" value="1"/>
</dbReference>
<keyword evidence="7 12" id="KW-0812">Transmembrane</keyword>
<evidence type="ECO:0000256" key="6">
    <source>
        <dbReference type="ARBA" id="ARBA00022683"/>
    </source>
</evidence>
<dbReference type="InterPro" id="IPR001996">
    <property type="entry name" value="PTS_IIB_1"/>
</dbReference>
<keyword evidence="17" id="KW-1185">Reference proteome</keyword>
<dbReference type="PROSITE" id="PS00371">
    <property type="entry name" value="PTS_EIIA_TYPE_1_HIS"/>
    <property type="match status" value="1"/>
</dbReference>
<evidence type="ECO:0000313" key="16">
    <source>
        <dbReference type="EMBL" id="EAX48823.1"/>
    </source>
</evidence>
<evidence type="ECO:0000256" key="12">
    <source>
        <dbReference type="SAM" id="Phobius"/>
    </source>
</evidence>
<evidence type="ECO:0000256" key="11">
    <source>
        <dbReference type="PROSITE-ProRule" id="PRU00421"/>
    </source>
</evidence>
<dbReference type="GO" id="GO:0009401">
    <property type="term" value="P:phosphoenolpyruvate-dependent sugar phosphotransferase system"/>
    <property type="evidence" value="ECO:0007669"/>
    <property type="project" value="UniProtKB-KW"/>
</dbReference>
<evidence type="ECO:0000256" key="1">
    <source>
        <dbReference type="ARBA" id="ARBA00004651"/>
    </source>
</evidence>
<dbReference type="eggNOG" id="COG2190">
    <property type="taxonomic scope" value="Bacteria"/>
</dbReference>
<dbReference type="CDD" id="cd00212">
    <property type="entry name" value="PTS_IIB_glc"/>
    <property type="match status" value="1"/>
</dbReference>
<feature type="transmembrane region" description="Helical" evidence="12">
    <location>
        <begin position="211"/>
        <end position="233"/>
    </location>
</feature>
<reference evidence="16 17" key="2">
    <citation type="submission" date="2007-01" db="EMBL/GenBank/DDBJ databases">
        <title>Sequencing of the draft genome and assembly of Thermosinus carboxydivorans Nor1.</title>
        <authorList>
            <consortium name="US DOE Joint Genome Institute (JGI-PGF)"/>
            <person name="Copeland A."/>
            <person name="Lucas S."/>
            <person name="Lapidus A."/>
            <person name="Barry K."/>
            <person name="Glavina del Rio T."/>
            <person name="Dalin E."/>
            <person name="Tice H."/>
            <person name="Bruce D."/>
            <person name="Pitluck S."/>
            <person name="Richardson P."/>
        </authorList>
    </citation>
    <scope>NUCLEOTIDE SEQUENCE [LARGE SCALE GENOMIC DNA]</scope>
    <source>
        <strain evidence="16 17">Nor1</strain>
    </source>
</reference>
<feature type="active site" description="Phosphocysteine intermediate; for EIIB activity" evidence="11">
    <location>
        <position position="448"/>
    </location>
</feature>
<evidence type="ECO:0000256" key="9">
    <source>
        <dbReference type="ARBA" id="ARBA00022989"/>
    </source>
</evidence>
<dbReference type="eggNOG" id="COG1264">
    <property type="taxonomic scope" value="Bacteria"/>
</dbReference>
<keyword evidence="9 12" id="KW-1133">Transmembrane helix</keyword>
<dbReference type="Gene3D" id="2.70.70.10">
    <property type="entry name" value="Glucose Permease (Domain IIA)"/>
    <property type="match status" value="1"/>
</dbReference>
<dbReference type="GO" id="GO:0016301">
    <property type="term" value="F:kinase activity"/>
    <property type="evidence" value="ECO:0007669"/>
    <property type="project" value="UniProtKB-KW"/>
</dbReference>
<feature type="transmembrane region" description="Helical" evidence="12">
    <location>
        <begin position="63"/>
        <end position="83"/>
    </location>
</feature>
<dbReference type="PANTHER" id="PTHR30009:SF20">
    <property type="entry name" value="PTS SYSTEM GLUCOSE-SPECIFIC EIICB COMPONENT-RELATED"/>
    <property type="match status" value="1"/>
</dbReference>
<evidence type="ECO:0000256" key="10">
    <source>
        <dbReference type="ARBA" id="ARBA00023136"/>
    </source>
</evidence>
<evidence type="ECO:0000256" key="8">
    <source>
        <dbReference type="ARBA" id="ARBA00022777"/>
    </source>
</evidence>
<dbReference type="Pfam" id="PF02378">
    <property type="entry name" value="PTS_EIIC"/>
    <property type="match status" value="1"/>
</dbReference>
<dbReference type="FunFam" id="2.70.70.10:FF:000001">
    <property type="entry name" value="PTS system glucose-specific IIA component"/>
    <property type="match status" value="1"/>
</dbReference>
<evidence type="ECO:0000256" key="2">
    <source>
        <dbReference type="ARBA" id="ARBA00022448"/>
    </source>
</evidence>
<dbReference type="EMBL" id="AAWL01000001">
    <property type="protein sequence ID" value="EAX48823.1"/>
    <property type="molecule type" value="Genomic_DNA"/>
</dbReference>
<evidence type="ECO:0000259" key="13">
    <source>
        <dbReference type="PROSITE" id="PS51093"/>
    </source>
</evidence>
<dbReference type="GO" id="GO:0008982">
    <property type="term" value="F:protein-N(PI)-phosphohistidine-sugar phosphotransferase activity"/>
    <property type="evidence" value="ECO:0007669"/>
    <property type="project" value="InterPro"/>
</dbReference>
<dbReference type="GO" id="GO:0090563">
    <property type="term" value="F:protein-phosphocysteine-sugar phosphotransferase activity"/>
    <property type="evidence" value="ECO:0007669"/>
    <property type="project" value="TreeGrafter"/>
</dbReference>
<dbReference type="InterPro" id="IPR003352">
    <property type="entry name" value="PTS_EIIC"/>
</dbReference>
<dbReference type="NCBIfam" id="TIGR00830">
    <property type="entry name" value="PTBA"/>
    <property type="match status" value="1"/>
</dbReference>
<sequence precursor="true">MLKKSFGILQQVGKSLMLPVALLPAAGILLACGNALQNPAMINILPALDNQVIHAFAKVMEQAGGIIFANLSLLFAVGVAVGLSGGEGVAGLAAIVGFLIMNVTMGLVTGITPDMVTGKNPAYSNVLGIPTLQTGVFGGIIVGIMAAQIYKRFYNIEMPSYLGFFAGKRFVPIVTAAAALMLGIAMTFVWPPIQEGLNSFSRNMIDTNKTAAAFIFGVIERALIPFGLHHIFYNPFWYQFGEYVSKSGQIINGDQSIFFAQLKDGVPFTAGTFMTGKFPFMMFGLPAAALAIYHEAKPEKKASVAGIMASAALTSFLTGITEPIEFSFLFVAPVLFGIHTIFAGLSFMFMHILNVKIGMTFSGGVIDYLLFGVIPNRTAWWLVIPVGLVFSVIYYFGFRFAIRTWDLKTPGREDEAENINSAATNASLAAEVLQALGGKENLVDVDACITRLRVSVKNIGSVDQDKLKKLGAAGVMVIGDNLQVVFGPKSDSIKTQIIDIINGQTLQVADNARVAMTNTEAAAPQIKRVYEGFVAPVDGKLLSLNNVPDQVFSQKVMGDGFAIEPVNGEVVSPVDGTVSVVHSSKHAVGITANNGLELIIHFGIDTVNLKGEGFTTLVNVGDKVKAGQPILKVDLELVKGKVASVITPIIFTNLGAKSVAVQAGENVKRGQAMNILVDQ</sequence>
<dbReference type="InterPro" id="IPR011055">
    <property type="entry name" value="Dup_hybrid_motif"/>
</dbReference>
<dbReference type="InterPro" id="IPR050429">
    <property type="entry name" value="PTS_Glucose_EIICBA"/>
</dbReference>
<keyword evidence="3" id="KW-1003">Cell membrane</keyword>
<keyword evidence="8" id="KW-0418">Kinase</keyword>
<protein>
    <submittedName>
        <fullName evidence="16">PTS system, glucose-specific IIBC subunit</fullName>
    </submittedName>
</protein>
<keyword evidence="10 12" id="KW-0472">Membrane</keyword>
<evidence type="ECO:0000256" key="4">
    <source>
        <dbReference type="ARBA" id="ARBA00022597"/>
    </source>
</evidence>
<dbReference type="NCBIfam" id="TIGR00826">
    <property type="entry name" value="EIIB_glc"/>
    <property type="match status" value="1"/>
</dbReference>
<dbReference type="RefSeq" id="WP_007288030.1">
    <property type="nucleotide sequence ID" value="NZ_AAWL01000001.1"/>
</dbReference>
<name>A1HLX0_9FIRM</name>
<feature type="transmembrane region" description="Helical" evidence="12">
    <location>
        <begin position="89"/>
        <end position="111"/>
    </location>
</feature>
<keyword evidence="4" id="KW-0762">Sugar transport</keyword>
<evidence type="ECO:0000259" key="15">
    <source>
        <dbReference type="PROSITE" id="PS51103"/>
    </source>
</evidence>
<dbReference type="PANTHER" id="PTHR30009">
    <property type="entry name" value="CYTOCHROME C-TYPE SYNTHESIS PROTEIN AND PTS TRANSMEMBRANE COMPONENT"/>
    <property type="match status" value="1"/>
</dbReference>
<dbReference type="eggNOG" id="COG1263">
    <property type="taxonomic scope" value="Bacteria"/>
</dbReference>
<keyword evidence="5" id="KW-0808">Transferase</keyword>
<feature type="transmembrane region" description="Helical" evidence="12">
    <location>
        <begin position="303"/>
        <end position="320"/>
    </location>
</feature>
<organism evidence="16 17">
    <name type="scientific">Thermosinus carboxydivorans Nor1</name>
    <dbReference type="NCBI Taxonomy" id="401526"/>
    <lineage>
        <taxon>Bacteria</taxon>
        <taxon>Bacillati</taxon>
        <taxon>Bacillota</taxon>
        <taxon>Negativicutes</taxon>
        <taxon>Selenomonadales</taxon>
        <taxon>Sporomusaceae</taxon>
        <taxon>Thermosinus</taxon>
    </lineage>
</organism>
<feature type="domain" description="PTS EIIB type-1" evidence="14">
    <location>
        <begin position="426"/>
        <end position="507"/>
    </location>
</feature>
<dbReference type="AlphaFoldDB" id="A1HLX0"/>
<dbReference type="PROSITE" id="PS51103">
    <property type="entry name" value="PTS_EIIC_TYPE_1"/>
    <property type="match status" value="1"/>
</dbReference>
<feature type="transmembrane region" description="Helical" evidence="12">
    <location>
        <begin position="16"/>
        <end position="36"/>
    </location>
</feature>